<keyword evidence="3" id="KW-1185">Reference proteome</keyword>
<dbReference type="KEGG" id="haei:MUN82_03780"/>
<name>A0A8T9SVX5_9BACT</name>
<gene>
    <name evidence="2" type="ORF">MUN82_03780</name>
</gene>
<organism evidence="2 3">
    <name type="scientific">Hymenobacter aerilatus</name>
    <dbReference type="NCBI Taxonomy" id="2932251"/>
    <lineage>
        <taxon>Bacteria</taxon>
        <taxon>Pseudomonadati</taxon>
        <taxon>Bacteroidota</taxon>
        <taxon>Cytophagia</taxon>
        <taxon>Cytophagales</taxon>
        <taxon>Hymenobacteraceae</taxon>
        <taxon>Hymenobacter</taxon>
    </lineage>
</organism>
<protein>
    <submittedName>
        <fullName evidence="2">Uncharacterized protein</fullName>
    </submittedName>
</protein>
<dbReference type="RefSeq" id="WP_245095119.1">
    <property type="nucleotide sequence ID" value="NZ_CP095053.1"/>
</dbReference>
<dbReference type="EMBL" id="CP095053">
    <property type="protein sequence ID" value="UOR06218.1"/>
    <property type="molecule type" value="Genomic_DNA"/>
</dbReference>
<accession>A0A8T9SVX5</accession>
<evidence type="ECO:0000313" key="2">
    <source>
        <dbReference type="EMBL" id="UOR06218.1"/>
    </source>
</evidence>
<sequence length="290" mass="32326">MRFTILEKIDADTPLAHLFNAYLAGLSTLDIFSTPRESMRACRVAFTTEAQGAKPPLSIVAQAQRYYELTVLSNALNHLHGHVQAAAALLDSFFAVYEGDLTAYAAANRKRLLEEYGGGEDDDWHHTGTGNPDAGEGWQVTDTTDPARLAEYGLHAELARFFPDPESHGEYIGTSGPIDFHRFTLAVEHQTDFALRKMFTAVSGKEITMYRPDESGRMVPIPIIEQIEQEINEDIANERLTARFNAVLNAAQQLAVLYAKMPPDDLQGYYLLQQVLNNMLALKMEGYPPF</sequence>
<feature type="region of interest" description="Disordered" evidence="1">
    <location>
        <begin position="117"/>
        <end position="138"/>
    </location>
</feature>
<evidence type="ECO:0000256" key="1">
    <source>
        <dbReference type="SAM" id="MobiDB-lite"/>
    </source>
</evidence>
<dbReference type="Proteomes" id="UP000829925">
    <property type="component" value="Chromosome"/>
</dbReference>
<reference evidence="2 3" key="1">
    <citation type="submission" date="2022-04" db="EMBL/GenBank/DDBJ databases">
        <title>Hymenobacter sp. isolated from the air.</title>
        <authorList>
            <person name="Won M."/>
            <person name="Lee C.-M."/>
            <person name="Woen H.-Y."/>
            <person name="Kwon S.-W."/>
        </authorList>
    </citation>
    <scope>NUCLEOTIDE SEQUENCE [LARGE SCALE GENOMIC DNA]</scope>
    <source>
        <strain evidence="3">5413 J-13</strain>
    </source>
</reference>
<proteinExistence type="predicted"/>
<dbReference type="AlphaFoldDB" id="A0A8T9SVX5"/>
<evidence type="ECO:0000313" key="3">
    <source>
        <dbReference type="Proteomes" id="UP000829925"/>
    </source>
</evidence>